<name>A0A699Q845_TANCI</name>
<sequence length="67" mass="7433">MDYDQLLVEFNVGVARQTCLSSEEWLSLKEAEVMEAIRLCGQVSTVEATEAARVAELNSLKEQTMAP</sequence>
<proteinExistence type="predicted"/>
<evidence type="ECO:0000313" key="1">
    <source>
        <dbReference type="EMBL" id="GFC65691.1"/>
    </source>
</evidence>
<accession>A0A699Q845</accession>
<protein>
    <submittedName>
        <fullName evidence="1">Uncharacterized protein</fullName>
    </submittedName>
</protein>
<dbReference type="EMBL" id="BKCJ011007760">
    <property type="protein sequence ID" value="GFC65691.1"/>
    <property type="molecule type" value="Genomic_DNA"/>
</dbReference>
<gene>
    <name evidence="1" type="ORF">Tci_837661</name>
</gene>
<reference evidence="1" key="1">
    <citation type="journal article" date="2019" name="Sci. Rep.">
        <title>Draft genome of Tanacetum cinerariifolium, the natural source of mosquito coil.</title>
        <authorList>
            <person name="Yamashiro T."/>
            <person name="Shiraishi A."/>
            <person name="Satake H."/>
            <person name="Nakayama K."/>
        </authorList>
    </citation>
    <scope>NUCLEOTIDE SEQUENCE</scope>
</reference>
<organism evidence="1">
    <name type="scientific">Tanacetum cinerariifolium</name>
    <name type="common">Dalmatian daisy</name>
    <name type="synonym">Chrysanthemum cinerariifolium</name>
    <dbReference type="NCBI Taxonomy" id="118510"/>
    <lineage>
        <taxon>Eukaryota</taxon>
        <taxon>Viridiplantae</taxon>
        <taxon>Streptophyta</taxon>
        <taxon>Embryophyta</taxon>
        <taxon>Tracheophyta</taxon>
        <taxon>Spermatophyta</taxon>
        <taxon>Magnoliopsida</taxon>
        <taxon>eudicotyledons</taxon>
        <taxon>Gunneridae</taxon>
        <taxon>Pentapetalae</taxon>
        <taxon>asterids</taxon>
        <taxon>campanulids</taxon>
        <taxon>Asterales</taxon>
        <taxon>Asteraceae</taxon>
        <taxon>Asteroideae</taxon>
        <taxon>Anthemideae</taxon>
        <taxon>Anthemidinae</taxon>
        <taxon>Tanacetum</taxon>
    </lineage>
</organism>
<comment type="caution">
    <text evidence="1">The sequence shown here is derived from an EMBL/GenBank/DDBJ whole genome shotgun (WGS) entry which is preliminary data.</text>
</comment>
<dbReference type="AlphaFoldDB" id="A0A699Q845"/>